<evidence type="ECO:0000313" key="3">
    <source>
        <dbReference type="Proteomes" id="UP000250140"/>
    </source>
</evidence>
<evidence type="ECO:0000313" key="2">
    <source>
        <dbReference type="EMBL" id="OCL13839.1"/>
    </source>
</evidence>
<proteinExistence type="predicted"/>
<dbReference type="Proteomes" id="UP000250140">
    <property type="component" value="Unassembled WGS sequence"/>
</dbReference>
<dbReference type="Gene3D" id="3.60.10.10">
    <property type="entry name" value="Endonuclease/exonuclease/phosphatase"/>
    <property type="match status" value="1"/>
</dbReference>
<dbReference type="EMBL" id="KV748664">
    <property type="protein sequence ID" value="OCL13839.1"/>
    <property type="molecule type" value="Genomic_DNA"/>
</dbReference>
<feature type="non-terminal residue" evidence="2">
    <location>
        <position position="1"/>
    </location>
</feature>
<feature type="region of interest" description="Disordered" evidence="1">
    <location>
        <begin position="12"/>
        <end position="49"/>
    </location>
</feature>
<feature type="non-terminal residue" evidence="2">
    <location>
        <position position="131"/>
    </location>
</feature>
<reference evidence="2 3" key="1">
    <citation type="journal article" date="2016" name="Nat. Commun.">
        <title>Ectomycorrhizal ecology is imprinted in the genome of the dominant symbiotic fungus Cenococcum geophilum.</title>
        <authorList>
            <consortium name="DOE Joint Genome Institute"/>
            <person name="Peter M."/>
            <person name="Kohler A."/>
            <person name="Ohm R.A."/>
            <person name="Kuo A."/>
            <person name="Krutzmann J."/>
            <person name="Morin E."/>
            <person name="Arend M."/>
            <person name="Barry K.W."/>
            <person name="Binder M."/>
            <person name="Choi C."/>
            <person name="Clum A."/>
            <person name="Copeland A."/>
            <person name="Grisel N."/>
            <person name="Haridas S."/>
            <person name="Kipfer T."/>
            <person name="LaButti K."/>
            <person name="Lindquist E."/>
            <person name="Lipzen A."/>
            <person name="Maire R."/>
            <person name="Meier B."/>
            <person name="Mihaltcheva S."/>
            <person name="Molinier V."/>
            <person name="Murat C."/>
            <person name="Poggeler S."/>
            <person name="Quandt C.A."/>
            <person name="Sperisen C."/>
            <person name="Tritt A."/>
            <person name="Tisserant E."/>
            <person name="Crous P.W."/>
            <person name="Henrissat B."/>
            <person name="Nehls U."/>
            <person name="Egli S."/>
            <person name="Spatafora J.W."/>
            <person name="Grigoriev I.V."/>
            <person name="Martin F.M."/>
        </authorList>
    </citation>
    <scope>NUCLEOTIDE SEQUENCE [LARGE SCALE GENOMIC DNA]</scope>
    <source>
        <strain evidence="2 3">CBS 207.34</strain>
    </source>
</reference>
<dbReference type="OrthoDB" id="276515at2759"/>
<dbReference type="InterPro" id="IPR036691">
    <property type="entry name" value="Endo/exonu/phosph_ase_sf"/>
</dbReference>
<organism evidence="2 3">
    <name type="scientific">Glonium stellatum</name>
    <dbReference type="NCBI Taxonomy" id="574774"/>
    <lineage>
        <taxon>Eukaryota</taxon>
        <taxon>Fungi</taxon>
        <taxon>Dikarya</taxon>
        <taxon>Ascomycota</taxon>
        <taxon>Pezizomycotina</taxon>
        <taxon>Dothideomycetes</taxon>
        <taxon>Pleosporomycetidae</taxon>
        <taxon>Gloniales</taxon>
        <taxon>Gloniaceae</taxon>
        <taxon>Glonium</taxon>
    </lineage>
</organism>
<sequence>FRAALGPCRRSVGRWPRERRIPPHNLPGQTSHPTPSRDSLTKPNPRFPSCGWDPLSKRVLPLAVFDIKGLGKRVLAANTHFDNRGLESRVRSVGVIIDTGKRVGQEWGGSQNEYLAVFLAAGLTNFWEQEA</sequence>
<evidence type="ECO:0000256" key="1">
    <source>
        <dbReference type="SAM" id="MobiDB-lite"/>
    </source>
</evidence>
<gene>
    <name evidence="2" type="ORF">AOQ84DRAFT_411704</name>
</gene>
<accession>A0A8E2FBB1</accession>
<name>A0A8E2FBB1_9PEZI</name>
<protein>
    <submittedName>
        <fullName evidence="2">Uncharacterized protein</fullName>
    </submittedName>
</protein>
<keyword evidence="3" id="KW-1185">Reference proteome</keyword>
<feature type="compositionally biased region" description="Polar residues" evidence="1">
    <location>
        <begin position="27"/>
        <end position="42"/>
    </location>
</feature>
<dbReference type="AlphaFoldDB" id="A0A8E2FBB1"/>